<dbReference type="PANTHER" id="PTHR47510:SF3">
    <property type="entry name" value="ENDO_EXONUCLEASE_PHOSPHATASE DOMAIN-CONTAINING PROTEIN"/>
    <property type="match status" value="1"/>
</dbReference>
<accession>A0A8T0C0S9</accession>
<proteinExistence type="predicted"/>
<dbReference type="PANTHER" id="PTHR47510">
    <property type="entry name" value="REVERSE TRANSCRIPTASE DOMAIN-CONTAINING PROTEIN"/>
    <property type="match status" value="1"/>
</dbReference>
<gene>
    <name evidence="1" type="ORF">HF521_001017</name>
</gene>
<name>A0A8T0C0S9_SILME</name>
<sequence>FSRVDARKAAGPDGIPGRVLRACAGQLAQVFTDIFNLSLAQATVPTCLKTTAIIPVPKHLAAKCLNDFRPVAFTPIAMKCFEKLVLNHLTLWAYHLHWTHTSLPITRTGQQR</sequence>
<evidence type="ECO:0008006" key="3">
    <source>
        <dbReference type="Google" id="ProtNLM"/>
    </source>
</evidence>
<dbReference type="AlphaFoldDB" id="A0A8T0C0S9"/>
<feature type="non-terminal residue" evidence="1">
    <location>
        <position position="112"/>
    </location>
</feature>
<organism evidence="1 2">
    <name type="scientific">Silurus meridionalis</name>
    <name type="common">Southern catfish</name>
    <name type="synonym">Silurus soldatovi meridionalis</name>
    <dbReference type="NCBI Taxonomy" id="175797"/>
    <lineage>
        <taxon>Eukaryota</taxon>
        <taxon>Metazoa</taxon>
        <taxon>Chordata</taxon>
        <taxon>Craniata</taxon>
        <taxon>Vertebrata</taxon>
        <taxon>Euteleostomi</taxon>
        <taxon>Actinopterygii</taxon>
        <taxon>Neopterygii</taxon>
        <taxon>Teleostei</taxon>
        <taxon>Ostariophysi</taxon>
        <taxon>Siluriformes</taxon>
        <taxon>Siluridae</taxon>
        <taxon>Silurus</taxon>
    </lineage>
</organism>
<evidence type="ECO:0000313" key="1">
    <source>
        <dbReference type="EMBL" id="KAF7712006.1"/>
    </source>
</evidence>
<comment type="caution">
    <text evidence="1">The sequence shown here is derived from an EMBL/GenBank/DDBJ whole genome shotgun (WGS) entry which is preliminary data.</text>
</comment>
<protein>
    <recommendedName>
        <fullName evidence="3">Reverse transcriptase</fullName>
    </recommendedName>
</protein>
<feature type="non-terminal residue" evidence="1">
    <location>
        <position position="1"/>
    </location>
</feature>
<dbReference type="Proteomes" id="UP000606274">
    <property type="component" value="Unassembled WGS sequence"/>
</dbReference>
<reference evidence="1" key="1">
    <citation type="submission" date="2020-08" db="EMBL/GenBank/DDBJ databases">
        <title>Chromosome-level assembly of Southern catfish (Silurus meridionalis) provides insights into visual adaptation to the nocturnal and benthic lifestyles.</title>
        <authorList>
            <person name="Zhang Y."/>
            <person name="Wang D."/>
            <person name="Peng Z."/>
        </authorList>
    </citation>
    <scope>NUCLEOTIDE SEQUENCE</scope>
    <source>
        <strain evidence="1">SWU-2019-XX</strain>
        <tissue evidence="1">Muscle</tissue>
    </source>
</reference>
<evidence type="ECO:0000313" key="2">
    <source>
        <dbReference type="Proteomes" id="UP000606274"/>
    </source>
</evidence>
<dbReference type="EMBL" id="JABFDY010000001">
    <property type="protein sequence ID" value="KAF7712006.1"/>
    <property type="molecule type" value="Genomic_DNA"/>
</dbReference>
<keyword evidence="2" id="KW-1185">Reference proteome</keyword>